<protein>
    <submittedName>
        <fullName evidence="4">HEAT repeat family protein</fullName>
    </submittedName>
</protein>
<evidence type="ECO:0000313" key="4">
    <source>
        <dbReference type="EMBL" id="OHS98288.1"/>
    </source>
</evidence>
<dbReference type="PROSITE" id="PS50077">
    <property type="entry name" value="HEAT_REPEAT"/>
    <property type="match status" value="2"/>
</dbReference>
<dbReference type="Gene3D" id="1.25.10.10">
    <property type="entry name" value="Leucine-rich Repeat Variant"/>
    <property type="match status" value="1"/>
</dbReference>
<sequence>MSSNQISEDLSNEDVSKRIEAVNNFSNVPPEQREALFRRVTEDFNHEVREAAANKIYLCPHMYTKFLADPDPQVRIAIINNSVLIRETQKESVLTALTSIVNDSVAEVRCALARVLYRHAEVKSDSDDNKSIVLANIVPLVDKLLGDRHDDVRVAASLNIKQLTIQFGFDFVFEQLYNSLHHMLTDTQWRVRNNAVELLFGLALVCSAEFFDQNLFPFLNQFLKDPCNKVRQFALSALPTLASHFGDEWLKTKLIDNLQELAQSQNFLHRETYLLCISELAGFFPVQYQSNYVFQPMIRMLRDPVQNVVLLAIELLSKHRESIHPFRRQYELKPILESLDENSPPTTKERASLFLAQCQ</sequence>
<dbReference type="GO" id="GO:0005634">
    <property type="term" value="C:nucleus"/>
    <property type="evidence" value="ECO:0007669"/>
    <property type="project" value="TreeGrafter"/>
</dbReference>
<comment type="caution">
    <text evidence="4">The sequence shown here is derived from an EMBL/GenBank/DDBJ whole genome shotgun (WGS) entry which is preliminary data.</text>
</comment>
<dbReference type="InterPro" id="IPR032682">
    <property type="entry name" value="Cnd1_C"/>
</dbReference>
<dbReference type="AlphaFoldDB" id="A0A1J4JGK5"/>
<dbReference type="SUPFAM" id="SSF48371">
    <property type="entry name" value="ARM repeat"/>
    <property type="match status" value="1"/>
</dbReference>
<organism evidence="4 5">
    <name type="scientific">Tritrichomonas foetus</name>
    <dbReference type="NCBI Taxonomy" id="1144522"/>
    <lineage>
        <taxon>Eukaryota</taxon>
        <taxon>Metamonada</taxon>
        <taxon>Parabasalia</taxon>
        <taxon>Tritrichomonadida</taxon>
        <taxon>Tritrichomonadidae</taxon>
        <taxon>Tritrichomonas</taxon>
    </lineage>
</organism>
<dbReference type="OrthoDB" id="340346at2759"/>
<dbReference type="Pfam" id="PF12717">
    <property type="entry name" value="Cnd1"/>
    <property type="match status" value="1"/>
</dbReference>
<evidence type="ECO:0000256" key="1">
    <source>
        <dbReference type="ARBA" id="ARBA00022737"/>
    </source>
</evidence>
<dbReference type="PANTHER" id="PTHR10648">
    <property type="entry name" value="SERINE/THREONINE-PROTEIN PHOSPHATASE PP2A 65 KDA REGULATORY SUBUNIT"/>
    <property type="match status" value="1"/>
</dbReference>
<keyword evidence="5" id="KW-1185">Reference proteome</keyword>
<name>A0A1J4JGK5_9EUKA</name>
<dbReference type="GO" id="GO:0000159">
    <property type="term" value="C:protein phosphatase type 2A complex"/>
    <property type="evidence" value="ECO:0007669"/>
    <property type="project" value="TreeGrafter"/>
</dbReference>
<dbReference type="PANTHER" id="PTHR10648:SF4">
    <property type="entry name" value="PROTEIN PHOSPHATASE 2 (FORMERLY 2A), REGULATORY SUBUNIT A, BETA ISOFORM-RELATED"/>
    <property type="match status" value="1"/>
</dbReference>
<dbReference type="GO" id="GO:0019888">
    <property type="term" value="F:protein phosphatase regulator activity"/>
    <property type="evidence" value="ECO:0007669"/>
    <property type="project" value="TreeGrafter"/>
</dbReference>
<dbReference type="InterPro" id="IPR021133">
    <property type="entry name" value="HEAT_type_2"/>
</dbReference>
<feature type="repeat" description="HEAT" evidence="2">
    <location>
        <begin position="137"/>
        <end position="175"/>
    </location>
</feature>
<dbReference type="GeneID" id="94844886"/>
<dbReference type="InterPro" id="IPR011989">
    <property type="entry name" value="ARM-like"/>
</dbReference>
<dbReference type="InterPro" id="IPR051023">
    <property type="entry name" value="PP2A_Regulatory_Subunit_A"/>
</dbReference>
<proteinExistence type="predicted"/>
<dbReference type="Proteomes" id="UP000179807">
    <property type="component" value="Unassembled WGS sequence"/>
</dbReference>
<dbReference type="GO" id="GO:0005829">
    <property type="term" value="C:cytosol"/>
    <property type="evidence" value="ECO:0007669"/>
    <property type="project" value="TreeGrafter"/>
</dbReference>
<dbReference type="EMBL" id="MLAK01001064">
    <property type="protein sequence ID" value="OHS98288.1"/>
    <property type="molecule type" value="Genomic_DNA"/>
</dbReference>
<feature type="repeat" description="HEAT" evidence="2">
    <location>
        <begin position="215"/>
        <end position="253"/>
    </location>
</feature>
<gene>
    <name evidence="4" type="ORF">TRFO_35317</name>
</gene>
<reference evidence="4" key="1">
    <citation type="submission" date="2016-10" db="EMBL/GenBank/DDBJ databases">
        <authorList>
            <person name="Benchimol M."/>
            <person name="Almeida L.G."/>
            <person name="Vasconcelos A.T."/>
            <person name="Perreira-Neves A."/>
            <person name="Rosa I.A."/>
            <person name="Tasca T."/>
            <person name="Bogo M.R."/>
            <person name="de Souza W."/>
        </authorList>
    </citation>
    <scope>NUCLEOTIDE SEQUENCE [LARGE SCALE GENOMIC DNA]</scope>
    <source>
        <strain evidence="4">K</strain>
    </source>
</reference>
<accession>A0A1J4JGK5</accession>
<dbReference type="VEuPathDB" id="TrichDB:TRFO_35317"/>
<evidence type="ECO:0000313" key="5">
    <source>
        <dbReference type="Proteomes" id="UP000179807"/>
    </source>
</evidence>
<evidence type="ECO:0000256" key="2">
    <source>
        <dbReference type="PROSITE-ProRule" id="PRU00103"/>
    </source>
</evidence>
<dbReference type="InterPro" id="IPR016024">
    <property type="entry name" value="ARM-type_fold"/>
</dbReference>
<dbReference type="RefSeq" id="XP_068351425.1">
    <property type="nucleotide sequence ID" value="XM_068510182.1"/>
</dbReference>
<evidence type="ECO:0000259" key="3">
    <source>
        <dbReference type="Pfam" id="PF12717"/>
    </source>
</evidence>
<feature type="domain" description="Condensin complex subunit 1 C-terminal" evidence="3">
    <location>
        <begin position="164"/>
        <end position="283"/>
    </location>
</feature>
<keyword evidence="1" id="KW-0677">Repeat</keyword>